<reference evidence="2" key="1">
    <citation type="journal article" date="2019" name="Int. J. Syst. Evol. Microbiol.">
        <title>The Global Catalogue of Microorganisms (GCM) 10K type strain sequencing project: providing services to taxonomists for standard genome sequencing and annotation.</title>
        <authorList>
            <consortium name="The Broad Institute Genomics Platform"/>
            <consortium name="The Broad Institute Genome Sequencing Center for Infectious Disease"/>
            <person name="Wu L."/>
            <person name="Ma J."/>
        </authorList>
    </citation>
    <scope>NUCLEOTIDE SEQUENCE [LARGE SCALE GENOMIC DNA]</scope>
    <source>
        <strain evidence="2">CCUG 36956</strain>
    </source>
</reference>
<dbReference type="RefSeq" id="WP_382236193.1">
    <property type="nucleotide sequence ID" value="NZ_JBHTCC010000004.1"/>
</dbReference>
<organism evidence="1 2">
    <name type="scientific">Herminiimonas aquatilis</name>
    <dbReference type="NCBI Taxonomy" id="345342"/>
    <lineage>
        <taxon>Bacteria</taxon>
        <taxon>Pseudomonadati</taxon>
        <taxon>Pseudomonadota</taxon>
        <taxon>Betaproteobacteria</taxon>
        <taxon>Burkholderiales</taxon>
        <taxon>Oxalobacteraceae</taxon>
        <taxon>Herminiimonas</taxon>
    </lineage>
</organism>
<evidence type="ECO:0000313" key="1">
    <source>
        <dbReference type="EMBL" id="MFC7299759.1"/>
    </source>
</evidence>
<dbReference type="Proteomes" id="UP001596379">
    <property type="component" value="Unassembled WGS sequence"/>
</dbReference>
<name>A0ABW2J8E6_9BURK</name>
<sequence length="92" mass="10351">MQAPTESYKSHYETYKGWGVSVQISAHLSRIDAGRDAPDYIPRVIVTEHEGFNFKDKEVADGGSYPTPKQCIEHGIRSAHAYIDRQDKPSKS</sequence>
<keyword evidence="2" id="KW-1185">Reference proteome</keyword>
<protein>
    <submittedName>
        <fullName evidence="1">Uncharacterized protein</fullName>
    </submittedName>
</protein>
<proteinExistence type="predicted"/>
<evidence type="ECO:0000313" key="2">
    <source>
        <dbReference type="Proteomes" id="UP001596379"/>
    </source>
</evidence>
<dbReference type="EMBL" id="JBHTCC010000004">
    <property type="protein sequence ID" value="MFC7299759.1"/>
    <property type="molecule type" value="Genomic_DNA"/>
</dbReference>
<comment type="caution">
    <text evidence="1">The sequence shown here is derived from an EMBL/GenBank/DDBJ whole genome shotgun (WGS) entry which is preliminary data.</text>
</comment>
<gene>
    <name evidence="1" type="ORF">ACFQO0_15055</name>
</gene>
<accession>A0ABW2J8E6</accession>